<feature type="compositionally biased region" description="Low complexity" evidence="1">
    <location>
        <begin position="243"/>
        <end position="253"/>
    </location>
</feature>
<feature type="compositionally biased region" description="Low complexity" evidence="1">
    <location>
        <begin position="193"/>
        <end position="211"/>
    </location>
</feature>
<protein>
    <recommendedName>
        <fullName evidence="2">Isopenicillin N synthase-like Fe(2+) 2OG dioxygenase domain-containing protein</fullName>
    </recommendedName>
</protein>
<evidence type="ECO:0000313" key="4">
    <source>
        <dbReference type="Proteomes" id="UP000815325"/>
    </source>
</evidence>
<name>A0ABQ7GAQ8_DUNSA</name>
<dbReference type="InterPro" id="IPR044861">
    <property type="entry name" value="IPNS-like_FE2OG_OXY"/>
</dbReference>
<dbReference type="Proteomes" id="UP000815325">
    <property type="component" value="Unassembled WGS sequence"/>
</dbReference>
<proteinExistence type="predicted"/>
<dbReference type="Gene3D" id="2.60.120.330">
    <property type="entry name" value="B-lactam Antibiotic, Isopenicillin N Synthase, Chain"/>
    <property type="match status" value="1"/>
</dbReference>
<feature type="region of interest" description="Disordered" evidence="1">
    <location>
        <begin position="185"/>
        <end position="287"/>
    </location>
</feature>
<gene>
    <name evidence="3" type="ORF">DUNSADRAFT_12738</name>
</gene>
<dbReference type="SUPFAM" id="SSF51197">
    <property type="entry name" value="Clavaminate synthase-like"/>
    <property type="match status" value="1"/>
</dbReference>
<evidence type="ECO:0000313" key="3">
    <source>
        <dbReference type="EMBL" id="KAF5831685.1"/>
    </source>
</evidence>
<sequence length="287" mass="31323">MRCRPHTHPAAWCLNGFQAAAVGFGLPPDALLERMKCGPHILAPTGSDLVRHGEVGTVLAGCVARLFVWTADGTKVAVKVPQGCLLVQAGQQLEALTGGYVKAGMHEVVVTPQTRAALEDAKAHRRSTWRVSSTLFCHLASDAMLEPLGHFAHTQPEALQRYPPRPAGVQVQQELEAISLKSARKRESLGGVQQQQEQQQQQQQQLQQQQQPSERSCQPVQDGGTGEEHDEGDHKCPKGAAEQQQQQQQQQQQVNGTDGKENVGGEGYQQSKKQKQQHSDKPQPLVA</sequence>
<reference evidence="3" key="1">
    <citation type="submission" date="2017-08" db="EMBL/GenBank/DDBJ databases">
        <authorList>
            <person name="Polle J.E."/>
            <person name="Barry K."/>
            <person name="Cushman J."/>
            <person name="Schmutz J."/>
            <person name="Tran D."/>
            <person name="Hathwaick L.T."/>
            <person name="Yim W.C."/>
            <person name="Jenkins J."/>
            <person name="Mckie-Krisberg Z.M."/>
            <person name="Prochnik S."/>
            <person name="Lindquist E."/>
            <person name="Dockter R.B."/>
            <person name="Adam C."/>
            <person name="Molina H."/>
            <person name="Bunkerborg J."/>
            <person name="Jin E."/>
            <person name="Buchheim M."/>
            <person name="Magnuson J."/>
        </authorList>
    </citation>
    <scope>NUCLEOTIDE SEQUENCE</scope>
    <source>
        <strain evidence="3">CCAP 19/18</strain>
    </source>
</reference>
<evidence type="ECO:0000259" key="2">
    <source>
        <dbReference type="Pfam" id="PF03171"/>
    </source>
</evidence>
<accession>A0ABQ7GAQ8</accession>
<keyword evidence="4" id="KW-1185">Reference proteome</keyword>
<comment type="caution">
    <text evidence="3">The sequence shown here is derived from an EMBL/GenBank/DDBJ whole genome shotgun (WGS) entry which is preliminary data.</text>
</comment>
<dbReference type="Pfam" id="PF03171">
    <property type="entry name" value="2OG-FeII_Oxy"/>
    <property type="match status" value="1"/>
</dbReference>
<organism evidence="3 4">
    <name type="scientific">Dunaliella salina</name>
    <name type="common">Green alga</name>
    <name type="synonym">Protococcus salinus</name>
    <dbReference type="NCBI Taxonomy" id="3046"/>
    <lineage>
        <taxon>Eukaryota</taxon>
        <taxon>Viridiplantae</taxon>
        <taxon>Chlorophyta</taxon>
        <taxon>core chlorophytes</taxon>
        <taxon>Chlorophyceae</taxon>
        <taxon>CS clade</taxon>
        <taxon>Chlamydomonadales</taxon>
        <taxon>Dunaliellaceae</taxon>
        <taxon>Dunaliella</taxon>
    </lineage>
</organism>
<feature type="domain" description="Isopenicillin N synthase-like Fe(2+) 2OG dioxygenase" evidence="2">
    <location>
        <begin position="71"/>
        <end position="138"/>
    </location>
</feature>
<evidence type="ECO:0000256" key="1">
    <source>
        <dbReference type="SAM" id="MobiDB-lite"/>
    </source>
</evidence>
<dbReference type="EMBL" id="MU069929">
    <property type="protein sequence ID" value="KAF5831685.1"/>
    <property type="molecule type" value="Genomic_DNA"/>
</dbReference>
<dbReference type="InterPro" id="IPR027443">
    <property type="entry name" value="IPNS-like_sf"/>
</dbReference>